<dbReference type="SUPFAM" id="SSF46785">
    <property type="entry name" value="Winged helix' DNA-binding domain"/>
    <property type="match status" value="1"/>
</dbReference>
<keyword evidence="2" id="KW-0808">Transferase</keyword>
<dbReference type="RefSeq" id="WP_183428133.1">
    <property type="nucleotide sequence ID" value="NZ_JACHVP010000001.1"/>
</dbReference>
<evidence type="ECO:0000256" key="1">
    <source>
        <dbReference type="ARBA" id="ARBA00006479"/>
    </source>
</evidence>
<dbReference type="InterPro" id="IPR036388">
    <property type="entry name" value="WH-like_DNA-bd_sf"/>
</dbReference>
<keyword evidence="3" id="KW-1185">Reference proteome</keyword>
<name>A0A7W4UT19_LEIAQ</name>
<protein>
    <submittedName>
        <fullName evidence="2">Putative NBD/HSP70 family sugar kinase</fullName>
    </submittedName>
</protein>
<reference evidence="2 3" key="1">
    <citation type="submission" date="2020-08" db="EMBL/GenBank/DDBJ databases">
        <title>Sequencing the genomes of 1000 actinobacteria strains.</title>
        <authorList>
            <person name="Klenk H.-P."/>
        </authorList>
    </citation>
    <scope>NUCLEOTIDE SEQUENCE [LARGE SCALE GENOMIC DNA]</scope>
    <source>
        <strain evidence="2 3">DSM 20146</strain>
    </source>
</reference>
<dbReference type="PANTHER" id="PTHR18964">
    <property type="entry name" value="ROK (REPRESSOR, ORF, KINASE) FAMILY"/>
    <property type="match status" value="1"/>
</dbReference>
<comment type="caution">
    <text evidence="2">The sequence shown here is derived from an EMBL/GenBank/DDBJ whole genome shotgun (WGS) entry which is preliminary data.</text>
</comment>
<dbReference type="Pfam" id="PF13412">
    <property type="entry name" value="HTH_24"/>
    <property type="match status" value="1"/>
</dbReference>
<gene>
    <name evidence="2" type="ORF">FHX33_000517</name>
</gene>
<dbReference type="CDD" id="cd23763">
    <property type="entry name" value="ASKHA_ATPase_ROK"/>
    <property type="match status" value="1"/>
</dbReference>
<sequence>MADRPVRGTPAWLRETNDRTALSLLLEHGVLTRSRIGELSGLSKPTAAQMVSRLETAGLIHVVGEVSGGRGPNAASYAVRTDRMLGVAIDIDATALRSTVVDAAGGEHPIALTPLAARTPEDDVRLAVAAACEAADVDAERVRAVCIGVQGALDPRTDELTYIETLPEWPKQGILRRLQDALGYDVHIDNDANLAAIAERADGAGHDAGGFALLWMGDGLGLAVDQGGAVHRGASGGAGEIGYLPIPREAAELDPGAHDLQDLVGGPTVARLAAAHGVTGFGTSGDAGASDSPASGSSAPDSPALDALIAELAPRVAVGVVPVLALLDPERIVLGGPTGRAGGALLAERVTALLREKWGCPTIVATGVPAHPVLRGAREHLLGEVRGALFAEVSRITV</sequence>
<dbReference type="Gene3D" id="3.30.420.40">
    <property type="match status" value="2"/>
</dbReference>
<organism evidence="2 3">
    <name type="scientific">Leifsonia aquatica</name>
    <name type="common">Corynebacterium aquaticum</name>
    <dbReference type="NCBI Taxonomy" id="144185"/>
    <lineage>
        <taxon>Bacteria</taxon>
        <taxon>Bacillati</taxon>
        <taxon>Actinomycetota</taxon>
        <taxon>Actinomycetes</taxon>
        <taxon>Micrococcales</taxon>
        <taxon>Microbacteriaceae</taxon>
        <taxon>Leifsonia</taxon>
    </lineage>
</organism>
<dbReference type="PANTHER" id="PTHR18964:SF149">
    <property type="entry name" value="BIFUNCTIONAL UDP-N-ACETYLGLUCOSAMINE 2-EPIMERASE_N-ACETYLMANNOSAMINE KINASE"/>
    <property type="match status" value="1"/>
</dbReference>
<keyword evidence="2" id="KW-0418">Kinase</keyword>
<dbReference type="InterPro" id="IPR036390">
    <property type="entry name" value="WH_DNA-bd_sf"/>
</dbReference>
<dbReference type="InterPro" id="IPR043129">
    <property type="entry name" value="ATPase_NBD"/>
</dbReference>
<dbReference type="Proteomes" id="UP000538196">
    <property type="component" value="Unassembled WGS sequence"/>
</dbReference>
<dbReference type="GO" id="GO:0016301">
    <property type="term" value="F:kinase activity"/>
    <property type="evidence" value="ECO:0007669"/>
    <property type="project" value="UniProtKB-KW"/>
</dbReference>
<dbReference type="SUPFAM" id="SSF53067">
    <property type="entry name" value="Actin-like ATPase domain"/>
    <property type="match status" value="1"/>
</dbReference>
<dbReference type="Gene3D" id="1.10.10.10">
    <property type="entry name" value="Winged helix-like DNA-binding domain superfamily/Winged helix DNA-binding domain"/>
    <property type="match status" value="1"/>
</dbReference>
<dbReference type="EMBL" id="JACHVP010000001">
    <property type="protein sequence ID" value="MBB2965785.1"/>
    <property type="molecule type" value="Genomic_DNA"/>
</dbReference>
<comment type="similarity">
    <text evidence="1">Belongs to the ROK (NagC/XylR) family.</text>
</comment>
<accession>A0A7W4UT19</accession>
<proteinExistence type="inferred from homology"/>
<dbReference type="Pfam" id="PF00480">
    <property type="entry name" value="ROK"/>
    <property type="match status" value="1"/>
</dbReference>
<evidence type="ECO:0000313" key="2">
    <source>
        <dbReference type="EMBL" id="MBB2965785.1"/>
    </source>
</evidence>
<dbReference type="InterPro" id="IPR000600">
    <property type="entry name" value="ROK"/>
</dbReference>
<evidence type="ECO:0000313" key="3">
    <source>
        <dbReference type="Proteomes" id="UP000538196"/>
    </source>
</evidence>
<dbReference type="AlphaFoldDB" id="A0A7W4UT19"/>